<evidence type="ECO:0000256" key="9">
    <source>
        <dbReference type="ARBA" id="ARBA00040167"/>
    </source>
</evidence>
<dbReference type="CDD" id="cd06578">
    <property type="entry name" value="HemD"/>
    <property type="match status" value="1"/>
</dbReference>
<dbReference type="GO" id="GO:0006782">
    <property type="term" value="P:protoporphyrinogen IX biosynthetic process"/>
    <property type="evidence" value="ECO:0007669"/>
    <property type="project" value="UniProtKB-UniPathway"/>
</dbReference>
<comment type="pathway">
    <text evidence="1">Porphyrin-containing compound metabolism; protoporphyrin-IX biosynthesis; coproporphyrinogen-III from 5-aminolevulinate: step 3/4.</text>
</comment>
<dbReference type="UniPathway" id="UPA00251">
    <property type="reaction ID" value="UER00320"/>
</dbReference>
<dbReference type="RefSeq" id="XP_018016663.1">
    <property type="nucleotide sequence ID" value="XM_018161174.2"/>
</dbReference>
<sequence length="253" mass="27713">MKKIWLLKSFSDHDKSYESKLQEAGFNVQLIPVISFKNVNLDAIKSCLQCPDDYSGIIFTSKQAVKAVQEKYSVLSVDQHKSWLSKKHFVVGEVTAKAVHESLGLNTLGSQCGNSKQLAEFIISQVPAFEKPLLFPCSNIKKDDLPKLLASNDRDFRALTCYKTLPHPNLKSLLQSAIKDGRMPDVMVFFSPSGVEFTIPILRNLGVSMTGISLVAIGPSTNVALVTENLPVASVCNAPTVDAVLYSIKGLNL</sequence>
<gene>
    <name evidence="14" type="primary">LOC108673358</name>
</gene>
<name>A0A8B7NSH5_HYAAZ</name>
<dbReference type="Proteomes" id="UP000694843">
    <property type="component" value="Unplaced"/>
</dbReference>
<keyword evidence="5" id="KW-0456">Lyase</keyword>
<comment type="similarity">
    <text evidence="2">Belongs to the uroporphyrinogen-III synthase family.</text>
</comment>
<organism evidence="13 14">
    <name type="scientific">Hyalella azteca</name>
    <name type="common">Amphipod</name>
    <dbReference type="NCBI Taxonomy" id="294128"/>
    <lineage>
        <taxon>Eukaryota</taxon>
        <taxon>Metazoa</taxon>
        <taxon>Ecdysozoa</taxon>
        <taxon>Arthropoda</taxon>
        <taxon>Crustacea</taxon>
        <taxon>Multicrustacea</taxon>
        <taxon>Malacostraca</taxon>
        <taxon>Eumalacostraca</taxon>
        <taxon>Peracarida</taxon>
        <taxon>Amphipoda</taxon>
        <taxon>Senticaudata</taxon>
        <taxon>Talitrida</taxon>
        <taxon>Talitroidea</taxon>
        <taxon>Hyalellidae</taxon>
        <taxon>Hyalella</taxon>
    </lineage>
</organism>
<evidence type="ECO:0000256" key="4">
    <source>
        <dbReference type="ARBA" id="ARBA00023133"/>
    </source>
</evidence>
<dbReference type="InterPro" id="IPR039793">
    <property type="entry name" value="UROS/Hem4"/>
</dbReference>
<evidence type="ECO:0000313" key="13">
    <source>
        <dbReference type="Proteomes" id="UP000694843"/>
    </source>
</evidence>
<comment type="function">
    <text evidence="11">Catalyzes cyclization of the linear tetrapyrrole, hydroxymethylbilane, to the macrocyclic uroporphyrinogen III, the branch point for the various sub-pathways leading to the wide diversity of porphyrins. Porphyrins act as cofactors for a multitude of enzymes that perform a variety of processes within the cell such as methionine synthesis (vitamin B12) or oxygen transport (heme).</text>
</comment>
<dbReference type="GO" id="GO:0005829">
    <property type="term" value="C:cytosol"/>
    <property type="evidence" value="ECO:0007669"/>
    <property type="project" value="TreeGrafter"/>
</dbReference>
<dbReference type="KEGG" id="hazt:108673358"/>
<proteinExistence type="inferred from homology"/>
<dbReference type="OMA" id="IHGADTG"/>
<reference evidence="14" key="1">
    <citation type="submission" date="2025-08" db="UniProtKB">
        <authorList>
            <consortium name="RefSeq"/>
        </authorList>
    </citation>
    <scope>IDENTIFICATION</scope>
    <source>
        <tissue evidence="14">Whole organism</tissue>
    </source>
</reference>
<dbReference type="EC" id="4.2.1.75" evidence="3"/>
<protein>
    <recommendedName>
        <fullName evidence="9">Uroporphyrinogen-III synthase</fullName>
        <ecNumber evidence="3">4.2.1.75</ecNumber>
    </recommendedName>
    <alternativeName>
        <fullName evidence="8">Hydroxymethylbilane hydrolyase [cyclizing]</fullName>
    </alternativeName>
    <alternativeName>
        <fullName evidence="7">Uroporphyrinogen-III cosynthase</fullName>
    </alternativeName>
</protein>
<comment type="catalytic activity">
    <reaction evidence="10">
        <text>hydroxymethylbilane = uroporphyrinogen III + H2O</text>
        <dbReference type="Rhea" id="RHEA:18965"/>
        <dbReference type="ChEBI" id="CHEBI:15377"/>
        <dbReference type="ChEBI" id="CHEBI:57308"/>
        <dbReference type="ChEBI" id="CHEBI:57845"/>
        <dbReference type="EC" id="4.2.1.75"/>
    </reaction>
</comment>
<feature type="domain" description="Tetrapyrrole biosynthesis uroporphyrinogen III synthase" evidence="12">
    <location>
        <begin position="16"/>
        <end position="244"/>
    </location>
</feature>
<dbReference type="FunFam" id="3.40.50.10090:FF:000003">
    <property type="entry name" value="uroporphyrinogen-III synthase"/>
    <property type="match status" value="1"/>
</dbReference>
<evidence type="ECO:0000256" key="11">
    <source>
        <dbReference type="ARBA" id="ARBA00060039"/>
    </source>
</evidence>
<evidence type="ECO:0000313" key="14">
    <source>
        <dbReference type="RefSeq" id="XP_018016663.1"/>
    </source>
</evidence>
<keyword evidence="13" id="KW-1185">Reference proteome</keyword>
<dbReference type="InterPro" id="IPR003754">
    <property type="entry name" value="4pyrrol_synth_uPrphyn_synth"/>
</dbReference>
<keyword evidence="6" id="KW-0627">Porphyrin biosynthesis</keyword>
<dbReference type="Pfam" id="PF02602">
    <property type="entry name" value="HEM4"/>
    <property type="match status" value="1"/>
</dbReference>
<evidence type="ECO:0000256" key="6">
    <source>
        <dbReference type="ARBA" id="ARBA00023244"/>
    </source>
</evidence>
<dbReference type="InterPro" id="IPR036108">
    <property type="entry name" value="4pyrrol_syn_uPrphyn_synt_sf"/>
</dbReference>
<evidence type="ECO:0000259" key="12">
    <source>
        <dbReference type="Pfam" id="PF02602"/>
    </source>
</evidence>
<dbReference type="GO" id="GO:0004852">
    <property type="term" value="F:uroporphyrinogen-III synthase activity"/>
    <property type="evidence" value="ECO:0007669"/>
    <property type="project" value="UniProtKB-EC"/>
</dbReference>
<accession>A0A8B7NSH5</accession>
<dbReference type="PANTHER" id="PTHR12390:SF0">
    <property type="entry name" value="UROPORPHYRINOGEN-III SYNTHASE"/>
    <property type="match status" value="1"/>
</dbReference>
<evidence type="ECO:0000256" key="3">
    <source>
        <dbReference type="ARBA" id="ARBA00013109"/>
    </source>
</evidence>
<dbReference type="OrthoDB" id="5595751at2759"/>
<keyword evidence="4" id="KW-0350">Heme biosynthesis</keyword>
<evidence type="ECO:0000256" key="10">
    <source>
        <dbReference type="ARBA" id="ARBA00048617"/>
    </source>
</evidence>
<dbReference type="AlphaFoldDB" id="A0A8B7NSH5"/>
<dbReference type="Gene3D" id="3.40.50.10090">
    <property type="match status" value="2"/>
</dbReference>
<dbReference type="PANTHER" id="PTHR12390">
    <property type="entry name" value="UROPORPHYRINOGEN III SYNTHASE"/>
    <property type="match status" value="1"/>
</dbReference>
<evidence type="ECO:0000256" key="1">
    <source>
        <dbReference type="ARBA" id="ARBA00004772"/>
    </source>
</evidence>
<dbReference type="GO" id="GO:0006780">
    <property type="term" value="P:uroporphyrinogen III biosynthetic process"/>
    <property type="evidence" value="ECO:0007669"/>
    <property type="project" value="InterPro"/>
</dbReference>
<dbReference type="SUPFAM" id="SSF69618">
    <property type="entry name" value="HemD-like"/>
    <property type="match status" value="1"/>
</dbReference>
<dbReference type="GeneID" id="108673358"/>
<evidence type="ECO:0000256" key="7">
    <source>
        <dbReference type="ARBA" id="ARBA00031702"/>
    </source>
</evidence>
<dbReference type="GO" id="GO:0006785">
    <property type="term" value="P:heme B biosynthetic process"/>
    <property type="evidence" value="ECO:0007669"/>
    <property type="project" value="UniProtKB-ARBA"/>
</dbReference>
<evidence type="ECO:0000256" key="8">
    <source>
        <dbReference type="ARBA" id="ARBA00032649"/>
    </source>
</evidence>
<evidence type="ECO:0000256" key="2">
    <source>
        <dbReference type="ARBA" id="ARBA00008133"/>
    </source>
</evidence>
<evidence type="ECO:0000256" key="5">
    <source>
        <dbReference type="ARBA" id="ARBA00023239"/>
    </source>
</evidence>